<reference evidence="1" key="2">
    <citation type="submission" date="2025-08" db="UniProtKB">
        <authorList>
            <consortium name="Ensembl"/>
        </authorList>
    </citation>
    <scope>IDENTIFICATION</scope>
</reference>
<protein>
    <submittedName>
        <fullName evidence="1">Uncharacterized protein</fullName>
    </submittedName>
</protein>
<reference evidence="1" key="3">
    <citation type="submission" date="2025-09" db="UniProtKB">
        <authorList>
            <consortium name="Ensembl"/>
        </authorList>
    </citation>
    <scope>IDENTIFICATION</scope>
</reference>
<keyword evidence="2" id="KW-1185">Reference proteome</keyword>
<accession>A0A8C2UD17</accession>
<evidence type="ECO:0000313" key="1">
    <source>
        <dbReference type="Ensembl" id="ENSCJPP00005024692.1"/>
    </source>
</evidence>
<dbReference type="Ensembl" id="ENSCJPT00005033614.1">
    <property type="protein sequence ID" value="ENSCJPP00005024692.1"/>
    <property type="gene ID" value="ENSCJPG00005019439.1"/>
</dbReference>
<evidence type="ECO:0000313" key="2">
    <source>
        <dbReference type="Proteomes" id="UP000694412"/>
    </source>
</evidence>
<dbReference type="AlphaFoldDB" id="A0A8C2UD17"/>
<dbReference type="Proteomes" id="UP000694412">
    <property type="component" value="Chromosome 1"/>
</dbReference>
<proteinExistence type="predicted"/>
<organism evidence="1 2">
    <name type="scientific">Coturnix japonica</name>
    <name type="common">Japanese quail</name>
    <name type="synonym">Coturnix coturnix japonica</name>
    <dbReference type="NCBI Taxonomy" id="93934"/>
    <lineage>
        <taxon>Eukaryota</taxon>
        <taxon>Metazoa</taxon>
        <taxon>Chordata</taxon>
        <taxon>Craniata</taxon>
        <taxon>Vertebrata</taxon>
        <taxon>Euteleostomi</taxon>
        <taxon>Archelosauria</taxon>
        <taxon>Archosauria</taxon>
        <taxon>Dinosauria</taxon>
        <taxon>Saurischia</taxon>
        <taxon>Theropoda</taxon>
        <taxon>Coelurosauria</taxon>
        <taxon>Aves</taxon>
        <taxon>Neognathae</taxon>
        <taxon>Galloanserae</taxon>
        <taxon>Galliformes</taxon>
        <taxon>Phasianidae</taxon>
        <taxon>Perdicinae</taxon>
        <taxon>Coturnix</taxon>
    </lineage>
</organism>
<name>A0A8C2UD17_COTJA</name>
<sequence length="92" mass="10380">TCVCGTVLIFPMSSVWMPAWHSARQPRTPGLKRSGGLSLLSSWDYRHVPSHPYHYVFLMQSDSMSSVKFVDNLVSWLGRAVLWGAGEQSCFF</sequence>
<reference evidence="1" key="1">
    <citation type="submission" date="2015-11" db="EMBL/GenBank/DDBJ databases">
        <authorList>
            <consortium name="International Coturnix japonica Genome Analysis Consortium"/>
            <person name="Warren W."/>
            <person name="Burt D.W."/>
            <person name="Antin P.B."/>
            <person name="Lanford R."/>
            <person name="Gros J."/>
            <person name="Wilson R.K."/>
        </authorList>
    </citation>
    <scope>NUCLEOTIDE SEQUENCE [LARGE SCALE GENOMIC DNA]</scope>
</reference>